<evidence type="ECO:0000313" key="2">
    <source>
        <dbReference type="EMBL" id="GIQ86666.1"/>
    </source>
</evidence>
<feature type="compositionally biased region" description="Basic residues" evidence="1">
    <location>
        <begin position="9"/>
        <end position="29"/>
    </location>
</feature>
<dbReference type="AlphaFoldDB" id="A0A9K3GLE9"/>
<feature type="region of interest" description="Disordered" evidence="1">
    <location>
        <begin position="1"/>
        <end position="32"/>
    </location>
</feature>
<gene>
    <name evidence="2" type="ORF">KIPB_008559</name>
</gene>
<dbReference type="EMBL" id="BDIP01002682">
    <property type="protein sequence ID" value="GIQ86666.1"/>
    <property type="molecule type" value="Genomic_DNA"/>
</dbReference>
<comment type="caution">
    <text evidence="2">The sequence shown here is derived from an EMBL/GenBank/DDBJ whole genome shotgun (WGS) entry which is preliminary data.</text>
</comment>
<evidence type="ECO:0000256" key="1">
    <source>
        <dbReference type="SAM" id="MobiDB-lite"/>
    </source>
</evidence>
<reference evidence="2 3" key="1">
    <citation type="journal article" date="2018" name="PLoS ONE">
        <title>The draft genome of Kipferlia bialata reveals reductive genome evolution in fornicate parasites.</title>
        <authorList>
            <person name="Tanifuji G."/>
            <person name="Takabayashi S."/>
            <person name="Kume K."/>
            <person name="Takagi M."/>
            <person name="Nakayama T."/>
            <person name="Kamikawa R."/>
            <person name="Inagaki Y."/>
            <person name="Hashimoto T."/>
        </authorList>
    </citation>
    <scope>NUCLEOTIDE SEQUENCE [LARGE SCALE GENOMIC DNA]</scope>
    <source>
        <strain evidence="2">NY0173</strain>
    </source>
</reference>
<organism evidence="2 3">
    <name type="scientific">Kipferlia bialata</name>
    <dbReference type="NCBI Taxonomy" id="797122"/>
    <lineage>
        <taxon>Eukaryota</taxon>
        <taxon>Metamonada</taxon>
        <taxon>Carpediemonas-like organisms</taxon>
        <taxon>Kipferlia</taxon>
    </lineage>
</organism>
<keyword evidence="3" id="KW-1185">Reference proteome</keyword>
<evidence type="ECO:0000313" key="3">
    <source>
        <dbReference type="Proteomes" id="UP000265618"/>
    </source>
</evidence>
<protein>
    <submittedName>
        <fullName evidence="2">Uncharacterized protein</fullName>
    </submittedName>
</protein>
<proteinExistence type="predicted"/>
<name>A0A9K3GLE9_9EUKA</name>
<feature type="non-terminal residue" evidence="2">
    <location>
        <position position="45"/>
    </location>
</feature>
<accession>A0A9K3GLE9</accession>
<sequence>MGANDNKGTIKKRARRGKRNHKSAARKAYAKMQRQSILTFEHEGV</sequence>
<dbReference type="Proteomes" id="UP000265618">
    <property type="component" value="Unassembled WGS sequence"/>
</dbReference>